<dbReference type="PROSITE" id="PS51349">
    <property type="entry name" value="FMN_HYDROXY_ACID_DH_2"/>
    <property type="match status" value="1"/>
</dbReference>
<evidence type="ECO:0000256" key="2">
    <source>
        <dbReference type="ARBA" id="ARBA00023002"/>
    </source>
</evidence>
<dbReference type="InterPro" id="IPR008259">
    <property type="entry name" value="FMN_hydac_DH_AS"/>
</dbReference>
<protein>
    <submittedName>
        <fullName evidence="5">FMN-dependent L-lactate dehydrogenase LldD</fullName>
    </submittedName>
</protein>
<dbReference type="Pfam" id="PF01070">
    <property type="entry name" value="FMN_dh"/>
    <property type="match status" value="1"/>
</dbReference>
<keyword evidence="6" id="KW-1185">Reference proteome</keyword>
<sequence>MSSKAASVGDYRALAKARLPHFLFEYLDGGSYDEVTLRRNVEDLQSIALRQRVLRDVSSIDLTTELFGKHWKLPVGLGPVGLSGLYARRGEVQAARAAGEAGVPFSLSTLSACSIDEVAQATGPFWFQLYIVKDREFVRDMIARAKKAGCTALLLTVDLAVPGTRYRDYRTGLSGSLAGKANRIRQVMARPDWAWDVAVNGRPMTFGNLEPLMGAGAALEDLMGWVGRNFDASVTWKDVEWVREQWGGPLIVKGILDPDDAREAAASGADGIVVSNHGGRQLDGALSTARALPRVANAIAGRLQVLVDGGVRSGLDVVRMLALGADFVLLGRAWAYALGGGGQAGVAHVLSLIDAEMRVAMALTGVTKLADIDNQLLERSGNQATL</sequence>
<dbReference type="PIRSF" id="PIRSF000138">
    <property type="entry name" value="Al-hdrx_acd_dh"/>
    <property type="match status" value="1"/>
</dbReference>
<gene>
    <name evidence="5" type="primary">lldD</name>
    <name evidence="5" type="ORF">GCM10022276_22440</name>
</gene>
<dbReference type="PANTHER" id="PTHR10578">
    <property type="entry name" value="S -2-HYDROXY-ACID OXIDASE-RELATED"/>
    <property type="match status" value="1"/>
</dbReference>
<dbReference type="PANTHER" id="PTHR10578:SF85">
    <property type="entry name" value="L-LACTATE DEHYDROGENASE"/>
    <property type="match status" value="1"/>
</dbReference>
<evidence type="ECO:0000256" key="1">
    <source>
        <dbReference type="ARBA" id="ARBA00001917"/>
    </source>
</evidence>
<dbReference type="Proteomes" id="UP001500827">
    <property type="component" value="Unassembled WGS sequence"/>
</dbReference>
<dbReference type="InterPro" id="IPR012133">
    <property type="entry name" value="Alpha-hydoxy_acid_DH_FMN"/>
</dbReference>
<accession>A0ABP7LL52</accession>
<comment type="caution">
    <text evidence="5">The sequence shown here is derived from an EMBL/GenBank/DDBJ whole genome shotgun (WGS) entry which is preliminary data.</text>
</comment>
<evidence type="ECO:0000259" key="4">
    <source>
        <dbReference type="PROSITE" id="PS51349"/>
    </source>
</evidence>
<dbReference type="PROSITE" id="PS00557">
    <property type="entry name" value="FMN_HYDROXY_ACID_DH_1"/>
    <property type="match status" value="1"/>
</dbReference>
<name>A0ABP7LL52_9SPHN</name>
<reference evidence="6" key="1">
    <citation type="journal article" date="2019" name="Int. J. Syst. Evol. Microbiol.">
        <title>The Global Catalogue of Microorganisms (GCM) 10K type strain sequencing project: providing services to taxonomists for standard genome sequencing and annotation.</title>
        <authorList>
            <consortium name="The Broad Institute Genomics Platform"/>
            <consortium name="The Broad Institute Genome Sequencing Center for Infectious Disease"/>
            <person name="Wu L."/>
            <person name="Ma J."/>
        </authorList>
    </citation>
    <scope>NUCLEOTIDE SEQUENCE [LARGE SCALE GENOMIC DNA]</scope>
    <source>
        <strain evidence="6">JCM 17543</strain>
    </source>
</reference>
<feature type="domain" description="FMN hydroxy acid dehydrogenase" evidence="4">
    <location>
        <begin position="1"/>
        <end position="382"/>
    </location>
</feature>
<dbReference type="EMBL" id="BAABBM010000001">
    <property type="protein sequence ID" value="GAA3903278.1"/>
    <property type="molecule type" value="Genomic_DNA"/>
</dbReference>
<evidence type="ECO:0000313" key="5">
    <source>
        <dbReference type="EMBL" id="GAA3903278.1"/>
    </source>
</evidence>
<evidence type="ECO:0000256" key="3">
    <source>
        <dbReference type="ARBA" id="ARBA00024042"/>
    </source>
</evidence>
<dbReference type="Gene3D" id="3.20.20.70">
    <property type="entry name" value="Aldolase class I"/>
    <property type="match status" value="1"/>
</dbReference>
<dbReference type="InterPro" id="IPR000262">
    <property type="entry name" value="FMN-dep_DH"/>
</dbReference>
<dbReference type="InterPro" id="IPR013785">
    <property type="entry name" value="Aldolase_TIM"/>
</dbReference>
<dbReference type="NCBIfam" id="NF008398">
    <property type="entry name" value="PRK11197.1"/>
    <property type="match status" value="1"/>
</dbReference>
<proteinExistence type="inferred from homology"/>
<evidence type="ECO:0000313" key="6">
    <source>
        <dbReference type="Proteomes" id="UP001500827"/>
    </source>
</evidence>
<dbReference type="SUPFAM" id="SSF51395">
    <property type="entry name" value="FMN-linked oxidoreductases"/>
    <property type="match status" value="1"/>
</dbReference>
<organism evidence="5 6">
    <name type="scientific">Sphingomonas limnosediminicola</name>
    <dbReference type="NCBI Taxonomy" id="940133"/>
    <lineage>
        <taxon>Bacteria</taxon>
        <taxon>Pseudomonadati</taxon>
        <taxon>Pseudomonadota</taxon>
        <taxon>Alphaproteobacteria</taxon>
        <taxon>Sphingomonadales</taxon>
        <taxon>Sphingomonadaceae</taxon>
        <taxon>Sphingomonas</taxon>
    </lineage>
</organism>
<comment type="similarity">
    <text evidence="3">Belongs to the FMN-dependent alpha-hydroxy acid dehydrogenase family.</text>
</comment>
<keyword evidence="2" id="KW-0560">Oxidoreductase</keyword>
<dbReference type="InterPro" id="IPR037396">
    <property type="entry name" value="FMN_HAD"/>
</dbReference>
<dbReference type="RefSeq" id="WP_344699786.1">
    <property type="nucleotide sequence ID" value="NZ_BAABBM010000001.1"/>
</dbReference>
<comment type="cofactor">
    <cofactor evidence="1">
        <name>FMN</name>
        <dbReference type="ChEBI" id="CHEBI:58210"/>
    </cofactor>
</comment>
<dbReference type="CDD" id="cd02809">
    <property type="entry name" value="alpha_hydroxyacid_oxid_FMN"/>
    <property type="match status" value="1"/>
</dbReference>